<dbReference type="OrthoDB" id="1654459at2"/>
<keyword evidence="1" id="KW-0472">Membrane</keyword>
<dbReference type="Proteomes" id="UP000198558">
    <property type="component" value="Unassembled WGS sequence"/>
</dbReference>
<keyword evidence="1" id="KW-0812">Transmembrane</keyword>
<gene>
    <name evidence="2" type="ORF">SAMN04489758_10912</name>
</gene>
<dbReference type="RefSeq" id="WP_092353269.1">
    <property type="nucleotide sequence ID" value="NZ_CAJTPY010000005.1"/>
</dbReference>
<reference evidence="3" key="1">
    <citation type="submission" date="2016-10" db="EMBL/GenBank/DDBJ databases">
        <authorList>
            <person name="Varghese N."/>
            <person name="Submissions S."/>
        </authorList>
    </citation>
    <scope>NUCLEOTIDE SEQUENCE [LARGE SCALE GENOMIC DNA]</scope>
    <source>
        <strain evidence="3">DSM 1551</strain>
    </source>
</reference>
<protein>
    <submittedName>
        <fullName evidence="2">Uncharacterized protein</fullName>
    </submittedName>
</protein>
<dbReference type="AlphaFoldDB" id="A0A1I0E272"/>
<organism evidence="2 3">
    <name type="scientific">Thomasclavelia cocleata</name>
    <dbReference type="NCBI Taxonomy" id="69824"/>
    <lineage>
        <taxon>Bacteria</taxon>
        <taxon>Bacillati</taxon>
        <taxon>Bacillota</taxon>
        <taxon>Erysipelotrichia</taxon>
        <taxon>Erysipelotrichales</taxon>
        <taxon>Coprobacillaceae</taxon>
        <taxon>Thomasclavelia</taxon>
    </lineage>
</organism>
<keyword evidence="1" id="KW-1133">Transmembrane helix</keyword>
<evidence type="ECO:0000313" key="3">
    <source>
        <dbReference type="Proteomes" id="UP000198558"/>
    </source>
</evidence>
<accession>A0A1I0E272</accession>
<sequence length="67" mass="7873">MSIKPLILGVSITLGLLAITVTLRFIIYPLWIMWIQRKEELEKEVMLTNDYQDKTIEIKINGRKLIN</sequence>
<proteinExistence type="predicted"/>
<evidence type="ECO:0000256" key="1">
    <source>
        <dbReference type="SAM" id="Phobius"/>
    </source>
</evidence>
<keyword evidence="3" id="KW-1185">Reference proteome</keyword>
<dbReference type="EMBL" id="FOIN01000009">
    <property type="protein sequence ID" value="SET38958.1"/>
    <property type="molecule type" value="Genomic_DNA"/>
</dbReference>
<dbReference type="GeneID" id="78288100"/>
<feature type="transmembrane region" description="Helical" evidence="1">
    <location>
        <begin position="6"/>
        <end position="31"/>
    </location>
</feature>
<evidence type="ECO:0000313" key="2">
    <source>
        <dbReference type="EMBL" id="SET38958.1"/>
    </source>
</evidence>
<name>A0A1I0E272_9FIRM</name>